<comment type="caution">
    <text evidence="2">The sequence shown here is derived from an EMBL/GenBank/DDBJ whole genome shotgun (WGS) entry which is preliminary data.</text>
</comment>
<sequence>MSHSSHFTAPSPSKRHPLRTLSRLGVGGLLAYAGVGHLTFVREEFQAQVPDWVPMDDDTVVLLSGAAEIILGTGLLSGRHKKFWGRSAAAFFAAIFPGNVGQFVEHKDGFGLDDDRKRAIRLLFQPILVGLALEGTRED</sequence>
<dbReference type="PANTHER" id="PTHR36974">
    <property type="entry name" value="MEMBRANE PROTEIN-RELATED"/>
    <property type="match status" value="1"/>
</dbReference>
<feature type="transmembrane region" description="Helical" evidence="1">
    <location>
        <begin position="21"/>
        <end position="40"/>
    </location>
</feature>
<dbReference type="EMBL" id="VUMG01000001">
    <property type="protein sequence ID" value="MSS44808.1"/>
    <property type="molecule type" value="Genomic_DNA"/>
</dbReference>
<evidence type="ECO:0000256" key="1">
    <source>
        <dbReference type="SAM" id="Phobius"/>
    </source>
</evidence>
<name>A0A7K0J4N5_9ACTN</name>
<proteinExistence type="predicted"/>
<keyword evidence="1" id="KW-0472">Membrane</keyword>
<dbReference type="PANTHER" id="PTHR36974:SF1">
    <property type="entry name" value="DOXX FAMILY MEMBRANE PROTEIN"/>
    <property type="match status" value="1"/>
</dbReference>
<evidence type="ECO:0000313" key="3">
    <source>
        <dbReference type="Proteomes" id="UP000466104"/>
    </source>
</evidence>
<dbReference type="RefSeq" id="WP_154561406.1">
    <property type="nucleotide sequence ID" value="NZ_VUMG01000001.1"/>
</dbReference>
<evidence type="ECO:0000313" key="2">
    <source>
        <dbReference type="EMBL" id="MSS44808.1"/>
    </source>
</evidence>
<keyword evidence="1" id="KW-0812">Transmembrane</keyword>
<gene>
    <name evidence="2" type="ORF">FYJ43_01790</name>
</gene>
<feature type="transmembrane region" description="Helical" evidence="1">
    <location>
        <begin position="60"/>
        <end position="78"/>
    </location>
</feature>
<accession>A0A7K0J4N5</accession>
<organism evidence="2 3">
    <name type="scientific">Cutibacterium porci</name>
    <dbReference type="NCBI Taxonomy" id="2605781"/>
    <lineage>
        <taxon>Bacteria</taxon>
        <taxon>Bacillati</taxon>
        <taxon>Actinomycetota</taxon>
        <taxon>Actinomycetes</taxon>
        <taxon>Propionibacteriales</taxon>
        <taxon>Propionibacteriaceae</taxon>
        <taxon>Cutibacterium</taxon>
    </lineage>
</organism>
<dbReference type="Proteomes" id="UP000466104">
    <property type="component" value="Unassembled WGS sequence"/>
</dbReference>
<protein>
    <submittedName>
        <fullName evidence="2">DoxX family membrane protein</fullName>
    </submittedName>
</protein>
<keyword evidence="1" id="KW-1133">Transmembrane helix</keyword>
<reference evidence="2 3" key="1">
    <citation type="submission" date="2019-08" db="EMBL/GenBank/DDBJ databases">
        <title>In-depth cultivation of the pig gut microbiome towards novel bacterial diversity and tailored functional studies.</title>
        <authorList>
            <person name="Wylensek D."/>
            <person name="Hitch T.C.A."/>
            <person name="Clavel T."/>
        </authorList>
    </citation>
    <scope>NUCLEOTIDE SEQUENCE [LARGE SCALE GENOMIC DNA]</scope>
    <source>
        <strain evidence="2 3">WCA-380-WT-3A</strain>
    </source>
</reference>
<keyword evidence="3" id="KW-1185">Reference proteome</keyword>
<dbReference type="AlphaFoldDB" id="A0A7K0J4N5"/>